<dbReference type="InterPro" id="IPR050343">
    <property type="entry name" value="RsuA_PseudoU_synthase"/>
</dbReference>
<dbReference type="Gene3D" id="3.30.70.580">
    <property type="entry name" value="Pseudouridine synthase I, catalytic domain, N-terminal subdomain"/>
    <property type="match status" value="1"/>
</dbReference>
<sequence length="224" mass="25635">MRLDRFVAMRKFGSRKDVSELIKKGLVSVNDQIITTPSKHIDETKDVVVVDGVVAPQEKTIVLMMNKPQGVVCANTDERHKTVLDLLEEPYSRYDLNIAGRLDIDTEGLVLLTNDGQLIHQLITPNKSVFKRYYVEVNQPFINPDILHSTYQIKDGKGELYQPQKAVVEVVDDTHFYLSIIEGKFHQIKRMVEHFGYQVTYLKRISIGDITLDDALDPGMYKEL</sequence>
<dbReference type="Gene3D" id="3.10.290.10">
    <property type="entry name" value="RNA-binding S4 domain"/>
    <property type="match status" value="1"/>
</dbReference>
<evidence type="ECO:0000256" key="5">
    <source>
        <dbReference type="RuleBase" id="RU003887"/>
    </source>
</evidence>
<dbReference type="KEGG" id="xcl:G4Z02_07120"/>
<dbReference type="InterPro" id="IPR006145">
    <property type="entry name" value="PsdUridine_synth_RsuA/RluA"/>
</dbReference>
<dbReference type="Pfam" id="PF00849">
    <property type="entry name" value="PseudoU_synth_2"/>
    <property type="match status" value="1"/>
</dbReference>
<dbReference type="RefSeq" id="WP_258877320.1">
    <property type="nucleotide sequence ID" value="NZ_CP048914.1"/>
</dbReference>
<proteinExistence type="inferred from homology"/>
<dbReference type="PANTHER" id="PTHR47683">
    <property type="entry name" value="PSEUDOURIDINE SYNTHASE FAMILY PROTEIN-RELATED"/>
    <property type="match status" value="1"/>
</dbReference>
<evidence type="ECO:0000256" key="1">
    <source>
        <dbReference type="ARBA" id="ARBA00008348"/>
    </source>
</evidence>
<accession>A0A7L7KRS5</accession>
<dbReference type="InterPro" id="IPR020103">
    <property type="entry name" value="PsdUridine_synth_cat_dom_sf"/>
</dbReference>
<dbReference type="SMART" id="SM00363">
    <property type="entry name" value="S4"/>
    <property type="match status" value="1"/>
</dbReference>
<dbReference type="GO" id="GO:0003723">
    <property type="term" value="F:RNA binding"/>
    <property type="evidence" value="ECO:0007669"/>
    <property type="project" value="UniProtKB-KW"/>
</dbReference>
<dbReference type="InterPro" id="IPR042092">
    <property type="entry name" value="PsdUridine_s_RsuA/RluB/E/F_cat"/>
</dbReference>
<dbReference type="EMBL" id="CP048914">
    <property type="protein sequence ID" value="QMS85521.1"/>
    <property type="molecule type" value="Genomic_DNA"/>
</dbReference>
<dbReference type="InterPro" id="IPR020094">
    <property type="entry name" value="TruA/RsuA/RluB/E/F_N"/>
</dbReference>
<keyword evidence="8" id="KW-1185">Reference proteome</keyword>
<dbReference type="Proteomes" id="UP000514720">
    <property type="component" value="Chromosome"/>
</dbReference>
<keyword evidence="2 4" id="KW-0694">RNA-binding</keyword>
<dbReference type="GO" id="GO:0120159">
    <property type="term" value="F:rRNA pseudouridine synthase activity"/>
    <property type="evidence" value="ECO:0007669"/>
    <property type="project" value="UniProtKB-ARBA"/>
</dbReference>
<dbReference type="SUPFAM" id="SSF55120">
    <property type="entry name" value="Pseudouridine synthase"/>
    <property type="match status" value="1"/>
</dbReference>
<dbReference type="InterPro" id="IPR036986">
    <property type="entry name" value="S4_RNA-bd_sf"/>
</dbReference>
<dbReference type="Pfam" id="PF01479">
    <property type="entry name" value="S4"/>
    <property type="match status" value="1"/>
</dbReference>
<dbReference type="SUPFAM" id="SSF55174">
    <property type="entry name" value="Alpha-L RNA-binding motif"/>
    <property type="match status" value="1"/>
</dbReference>
<dbReference type="InterPro" id="IPR002942">
    <property type="entry name" value="S4_RNA-bd"/>
</dbReference>
<dbReference type="PROSITE" id="PS50889">
    <property type="entry name" value="S4"/>
    <property type="match status" value="1"/>
</dbReference>
<evidence type="ECO:0000256" key="2">
    <source>
        <dbReference type="ARBA" id="ARBA00022884"/>
    </source>
</evidence>
<feature type="domain" description="RNA-binding S4" evidence="6">
    <location>
        <begin position="1"/>
        <end position="59"/>
    </location>
</feature>
<evidence type="ECO:0000313" key="8">
    <source>
        <dbReference type="Proteomes" id="UP000514720"/>
    </source>
</evidence>
<dbReference type="EC" id="5.4.99.-" evidence="5"/>
<evidence type="ECO:0000256" key="3">
    <source>
        <dbReference type="ARBA" id="ARBA00023235"/>
    </source>
</evidence>
<keyword evidence="3 5" id="KW-0413">Isomerase</keyword>
<gene>
    <name evidence="7" type="ORF">G4Z02_07120</name>
</gene>
<dbReference type="GO" id="GO:0000455">
    <property type="term" value="P:enzyme-directed rRNA pseudouridine synthesis"/>
    <property type="evidence" value="ECO:0007669"/>
    <property type="project" value="UniProtKB-ARBA"/>
</dbReference>
<dbReference type="Gene3D" id="3.30.70.1560">
    <property type="entry name" value="Alpha-L RNA-binding motif"/>
    <property type="match status" value="1"/>
</dbReference>
<dbReference type="InterPro" id="IPR000748">
    <property type="entry name" value="PsdUridine_synth_RsuA/RluB/E/F"/>
</dbReference>
<organism evidence="7 8">
    <name type="scientific">Candidatus Xianfuyuplasma coldseepsis</name>
    <dbReference type="NCBI Taxonomy" id="2782163"/>
    <lineage>
        <taxon>Bacteria</taxon>
        <taxon>Bacillati</taxon>
        <taxon>Mycoplasmatota</taxon>
        <taxon>Mollicutes</taxon>
        <taxon>Candidatus Izemoplasmatales</taxon>
        <taxon>Candidatus Izemoplasmataceae</taxon>
        <taxon>Candidatus Xianfuyuplasma</taxon>
    </lineage>
</organism>
<evidence type="ECO:0000259" key="6">
    <source>
        <dbReference type="SMART" id="SM00363"/>
    </source>
</evidence>
<evidence type="ECO:0000313" key="7">
    <source>
        <dbReference type="EMBL" id="QMS85521.1"/>
    </source>
</evidence>
<protein>
    <recommendedName>
        <fullName evidence="5">Pseudouridine synthase</fullName>
        <ecNumber evidence="5">5.4.99.-</ecNumber>
    </recommendedName>
</protein>
<dbReference type="PROSITE" id="PS01149">
    <property type="entry name" value="PSI_RSU"/>
    <property type="match status" value="1"/>
</dbReference>
<dbReference type="CDD" id="cd00165">
    <property type="entry name" value="S4"/>
    <property type="match status" value="1"/>
</dbReference>
<dbReference type="PANTHER" id="PTHR47683:SF4">
    <property type="entry name" value="PSEUDOURIDINE SYNTHASE"/>
    <property type="match status" value="1"/>
</dbReference>
<evidence type="ECO:0000256" key="4">
    <source>
        <dbReference type="PROSITE-ProRule" id="PRU00182"/>
    </source>
</evidence>
<dbReference type="NCBIfam" id="TIGR00093">
    <property type="entry name" value="pseudouridine synthase"/>
    <property type="match status" value="1"/>
</dbReference>
<comment type="similarity">
    <text evidence="1 5">Belongs to the pseudouridine synthase RsuA family.</text>
</comment>
<dbReference type="AlphaFoldDB" id="A0A7L7KRS5"/>
<name>A0A7L7KRS5_9MOLU</name>
<reference evidence="7 8" key="1">
    <citation type="submission" date="2020-02" db="EMBL/GenBank/DDBJ databases">
        <authorList>
            <person name="Zheng R.K."/>
            <person name="Sun C.M."/>
        </authorList>
    </citation>
    <scope>NUCLEOTIDE SEQUENCE [LARGE SCALE GENOMIC DNA]</scope>
    <source>
        <strain evidence="8">zrk13</strain>
    </source>
</reference>
<dbReference type="InterPro" id="IPR018496">
    <property type="entry name" value="PsdUridine_synth_RsuA/RluB_CS"/>
</dbReference>